<comment type="caution">
    <text evidence="3">The sequence shown here is derived from an EMBL/GenBank/DDBJ whole genome shotgun (WGS) entry which is preliminary data.</text>
</comment>
<organism evidence="3 4">
    <name type="scientific">Alkalibacterium kapii</name>
    <dbReference type="NCBI Taxonomy" id="426704"/>
    <lineage>
        <taxon>Bacteria</taxon>
        <taxon>Bacillati</taxon>
        <taxon>Bacillota</taxon>
        <taxon>Bacilli</taxon>
        <taxon>Lactobacillales</taxon>
        <taxon>Carnobacteriaceae</taxon>
        <taxon>Alkalibacterium</taxon>
    </lineage>
</organism>
<protein>
    <recommendedName>
        <fullName evidence="5">DegV family protein</fullName>
    </recommendedName>
</protein>
<dbReference type="InterPro" id="IPR050270">
    <property type="entry name" value="DegV_domain_contain"/>
</dbReference>
<dbReference type="AlphaFoldDB" id="A0A511AWL8"/>
<evidence type="ECO:0008006" key="5">
    <source>
        <dbReference type="Google" id="ProtNLM"/>
    </source>
</evidence>
<name>A0A511AWL8_9LACT</name>
<evidence type="ECO:0000256" key="2">
    <source>
        <dbReference type="ARBA" id="ARBA00023121"/>
    </source>
</evidence>
<dbReference type="InterPro" id="IPR043168">
    <property type="entry name" value="DegV_C"/>
</dbReference>
<dbReference type="SUPFAM" id="SSF82549">
    <property type="entry name" value="DAK1/DegV-like"/>
    <property type="match status" value="1"/>
</dbReference>
<dbReference type="EMBL" id="BJUY01000017">
    <property type="protein sequence ID" value="GEK91723.1"/>
    <property type="molecule type" value="Genomic_DNA"/>
</dbReference>
<proteinExistence type="predicted"/>
<evidence type="ECO:0000256" key="1">
    <source>
        <dbReference type="ARBA" id="ARBA00003238"/>
    </source>
</evidence>
<dbReference type="RefSeq" id="WP_146924547.1">
    <property type="nucleotide sequence ID" value="NZ_BJUY01000017.1"/>
</dbReference>
<dbReference type="Proteomes" id="UP000321662">
    <property type="component" value="Unassembled WGS sequence"/>
</dbReference>
<sequence>MDYQIITDSCSDLPLEFVEKYNLDIFNFIIRMGEEELVDDMGRHFDKQVFFQRLKDGETASTSQVNIHTYLERFKSYVEKGIPVVYLAFSSALSGSYNSALQAKKMLEKEYEKVDIDIIDTKAASLGLGLLVYEAAQKKNEGYSKDDLRGWVEENKLNYHSFVTVEDIKHLHRGGRISSTAATVGAILNVKPVLIMNNEGKLVPKAKVRGKKKALRHLTDQTIGQLVEPKEHAIFIGHAGVQEEAEFIKKKILEKAEPKEIIISEYGPTIAAHTGFGSISVFSYGKKRTD</sequence>
<gene>
    <name evidence="3" type="ORF">AKA01nite_13450</name>
</gene>
<dbReference type="OrthoDB" id="9780660at2"/>
<dbReference type="Gene3D" id="3.40.50.10440">
    <property type="entry name" value="Dihydroxyacetone kinase, domain 1"/>
    <property type="match status" value="1"/>
</dbReference>
<keyword evidence="4" id="KW-1185">Reference proteome</keyword>
<accession>A0A511AWL8</accession>
<dbReference type="Gene3D" id="2.20.28.50">
    <property type="entry name" value="degv family protein"/>
    <property type="match status" value="1"/>
</dbReference>
<evidence type="ECO:0000313" key="3">
    <source>
        <dbReference type="EMBL" id="GEK91723.1"/>
    </source>
</evidence>
<dbReference type="InterPro" id="IPR003797">
    <property type="entry name" value="DegV"/>
</dbReference>
<reference evidence="3 4" key="1">
    <citation type="submission" date="2019-07" db="EMBL/GenBank/DDBJ databases">
        <title>Whole genome shotgun sequence of Alkalibacterium kapii NBRC 103247.</title>
        <authorList>
            <person name="Hosoyama A."/>
            <person name="Uohara A."/>
            <person name="Ohji S."/>
            <person name="Ichikawa N."/>
        </authorList>
    </citation>
    <scope>NUCLEOTIDE SEQUENCE [LARGE SCALE GENOMIC DNA]</scope>
    <source>
        <strain evidence="3 4">NBRC 103247</strain>
    </source>
</reference>
<dbReference type="PANTHER" id="PTHR33434:SF3">
    <property type="entry name" value="DEGV DOMAIN-CONTAINING PROTEIN YITS"/>
    <property type="match status" value="1"/>
</dbReference>
<dbReference type="PANTHER" id="PTHR33434">
    <property type="entry name" value="DEGV DOMAIN-CONTAINING PROTEIN DR_1986-RELATED"/>
    <property type="match status" value="1"/>
</dbReference>
<dbReference type="Pfam" id="PF02645">
    <property type="entry name" value="DegV"/>
    <property type="match status" value="1"/>
</dbReference>
<dbReference type="PROSITE" id="PS51482">
    <property type="entry name" value="DEGV"/>
    <property type="match status" value="1"/>
</dbReference>
<dbReference type="NCBIfam" id="TIGR00762">
    <property type="entry name" value="DegV"/>
    <property type="match status" value="1"/>
</dbReference>
<dbReference type="Gene3D" id="3.30.1180.10">
    <property type="match status" value="1"/>
</dbReference>
<keyword evidence="2" id="KW-0446">Lipid-binding</keyword>
<comment type="function">
    <text evidence="1">May bind long-chain fatty acids, such as palmitate, and may play a role in lipid transport or fatty acid metabolism.</text>
</comment>
<evidence type="ECO:0000313" key="4">
    <source>
        <dbReference type="Proteomes" id="UP000321662"/>
    </source>
</evidence>
<dbReference type="GO" id="GO:0008289">
    <property type="term" value="F:lipid binding"/>
    <property type="evidence" value="ECO:0007669"/>
    <property type="project" value="UniProtKB-KW"/>
</dbReference>